<accession>A0A844YKF1</accession>
<sequence length="65" mass="7423">MADYRRDVRKILEANGCSFVRMANGSHELWESPISGNRFVVQKNLKSKISANNIMKQAGVDHKFK</sequence>
<name>A0A844YKF1_9SPHN</name>
<keyword evidence="9" id="KW-1185">Reference proteome</keyword>
<dbReference type="OrthoDB" id="9811409at2"/>
<dbReference type="GO" id="GO:0016787">
    <property type="term" value="F:hydrolase activity"/>
    <property type="evidence" value="ECO:0007669"/>
    <property type="project" value="UniProtKB-KW"/>
</dbReference>
<evidence type="ECO:0000256" key="6">
    <source>
        <dbReference type="ARBA" id="ARBA00022884"/>
    </source>
</evidence>
<dbReference type="EMBL" id="WTYN01000001">
    <property type="protein sequence ID" value="MXO63414.1"/>
    <property type="molecule type" value="Genomic_DNA"/>
</dbReference>
<protein>
    <submittedName>
        <fullName evidence="8">Addiction module toxin, HicA family</fullName>
    </submittedName>
</protein>
<keyword evidence="2" id="KW-1277">Toxin-antitoxin system</keyword>
<gene>
    <name evidence="8" type="ORF">GRI48_10365</name>
</gene>
<comment type="caution">
    <text evidence="8">The sequence shown here is derived from an EMBL/GenBank/DDBJ whole genome shotgun (WGS) entry which is preliminary data.</text>
</comment>
<evidence type="ECO:0000313" key="8">
    <source>
        <dbReference type="EMBL" id="MXO63414.1"/>
    </source>
</evidence>
<evidence type="ECO:0000256" key="4">
    <source>
        <dbReference type="ARBA" id="ARBA00022759"/>
    </source>
</evidence>
<evidence type="ECO:0000256" key="5">
    <source>
        <dbReference type="ARBA" id="ARBA00022801"/>
    </source>
</evidence>
<reference evidence="8 9" key="1">
    <citation type="submission" date="2019-12" db="EMBL/GenBank/DDBJ databases">
        <title>Genomic-based taxomic classification of the family Erythrobacteraceae.</title>
        <authorList>
            <person name="Xu L."/>
        </authorList>
    </citation>
    <scope>NUCLEOTIDE SEQUENCE [LARGE SCALE GENOMIC DNA]</scope>
    <source>
        <strain evidence="8 9">MCCC 1A09965</strain>
    </source>
</reference>
<evidence type="ECO:0000256" key="2">
    <source>
        <dbReference type="ARBA" id="ARBA00022649"/>
    </source>
</evidence>
<comment type="similarity">
    <text evidence="1">Belongs to the HicA mRNA interferase family.</text>
</comment>
<dbReference type="AlphaFoldDB" id="A0A844YKF1"/>
<dbReference type="Gene3D" id="3.30.920.30">
    <property type="entry name" value="Hypothetical protein"/>
    <property type="match status" value="1"/>
</dbReference>
<keyword evidence="4" id="KW-0255">Endonuclease</keyword>
<dbReference type="InterPro" id="IPR038570">
    <property type="entry name" value="HicA_sf"/>
</dbReference>
<dbReference type="GO" id="GO:0003729">
    <property type="term" value="F:mRNA binding"/>
    <property type="evidence" value="ECO:0007669"/>
    <property type="project" value="InterPro"/>
</dbReference>
<dbReference type="SUPFAM" id="SSF54786">
    <property type="entry name" value="YcfA/nrd intein domain"/>
    <property type="match status" value="1"/>
</dbReference>
<keyword evidence="7" id="KW-0346">Stress response</keyword>
<evidence type="ECO:0000256" key="1">
    <source>
        <dbReference type="ARBA" id="ARBA00006620"/>
    </source>
</evidence>
<dbReference type="Pfam" id="PF07927">
    <property type="entry name" value="HicA_toxin"/>
    <property type="match status" value="1"/>
</dbReference>
<evidence type="ECO:0000313" key="9">
    <source>
        <dbReference type="Proteomes" id="UP000445582"/>
    </source>
</evidence>
<keyword evidence="5" id="KW-0378">Hydrolase</keyword>
<dbReference type="GO" id="GO:0004519">
    <property type="term" value="F:endonuclease activity"/>
    <property type="evidence" value="ECO:0007669"/>
    <property type="project" value="UniProtKB-KW"/>
</dbReference>
<keyword evidence="6" id="KW-0694">RNA-binding</keyword>
<keyword evidence="3" id="KW-0540">Nuclease</keyword>
<proteinExistence type="inferred from homology"/>
<evidence type="ECO:0000256" key="3">
    <source>
        <dbReference type="ARBA" id="ARBA00022722"/>
    </source>
</evidence>
<dbReference type="InterPro" id="IPR012933">
    <property type="entry name" value="HicA_mRNA_interferase"/>
</dbReference>
<evidence type="ECO:0000256" key="7">
    <source>
        <dbReference type="ARBA" id="ARBA00023016"/>
    </source>
</evidence>
<organism evidence="8 9">
    <name type="scientific">Qipengyuania oceanensis</name>
    <dbReference type="NCBI Taxonomy" id="1463597"/>
    <lineage>
        <taxon>Bacteria</taxon>
        <taxon>Pseudomonadati</taxon>
        <taxon>Pseudomonadota</taxon>
        <taxon>Alphaproteobacteria</taxon>
        <taxon>Sphingomonadales</taxon>
        <taxon>Erythrobacteraceae</taxon>
        <taxon>Qipengyuania</taxon>
    </lineage>
</organism>
<dbReference type="Proteomes" id="UP000445582">
    <property type="component" value="Unassembled WGS sequence"/>
</dbReference>